<evidence type="ECO:0000256" key="1">
    <source>
        <dbReference type="SAM" id="MobiDB-lite"/>
    </source>
</evidence>
<feature type="compositionally biased region" description="Basic and acidic residues" evidence="1">
    <location>
        <begin position="88"/>
        <end position="104"/>
    </location>
</feature>
<evidence type="ECO:0000313" key="2">
    <source>
        <dbReference type="EMBL" id="KOX70495.1"/>
    </source>
</evidence>
<reference evidence="2 3" key="1">
    <citation type="submission" date="2015-07" db="EMBL/GenBank/DDBJ databases">
        <title>The genome of Melipona quadrifasciata.</title>
        <authorList>
            <person name="Pan H."/>
            <person name="Kapheim K."/>
        </authorList>
    </citation>
    <scope>NUCLEOTIDE SEQUENCE [LARGE SCALE GENOMIC DNA]</scope>
    <source>
        <strain evidence="2">0111107301</strain>
        <tissue evidence="2">Whole body</tissue>
    </source>
</reference>
<proteinExistence type="predicted"/>
<sequence>MENNRYREATACSQIGKYPGIYGAAIKQNETHFLVDFTGFVVSLSDLRERKRDTYGHLFDDADAVYAPAVPEIVTIRLRLRKGSPWASHDKQRTSQKERQEKMEGGIVILPEKYSDVRSAYKEVMLRCYNE</sequence>
<feature type="region of interest" description="Disordered" evidence="1">
    <location>
        <begin position="84"/>
        <end position="104"/>
    </location>
</feature>
<dbReference type="Proteomes" id="UP000053105">
    <property type="component" value="Unassembled WGS sequence"/>
</dbReference>
<keyword evidence="3" id="KW-1185">Reference proteome</keyword>
<dbReference type="EMBL" id="KQ435859">
    <property type="protein sequence ID" value="KOX70495.1"/>
    <property type="molecule type" value="Genomic_DNA"/>
</dbReference>
<gene>
    <name evidence="2" type="ORF">WN51_02551</name>
</gene>
<protein>
    <submittedName>
        <fullName evidence="2">Uncharacterized protein</fullName>
    </submittedName>
</protein>
<dbReference type="OrthoDB" id="10479692at2759"/>
<dbReference type="AlphaFoldDB" id="A0A0M8ZSY9"/>
<accession>A0A0M8ZSY9</accession>
<evidence type="ECO:0000313" key="3">
    <source>
        <dbReference type="Proteomes" id="UP000053105"/>
    </source>
</evidence>
<name>A0A0M8ZSY9_9HYME</name>
<organism evidence="2 3">
    <name type="scientific">Melipona quadrifasciata</name>
    <dbReference type="NCBI Taxonomy" id="166423"/>
    <lineage>
        <taxon>Eukaryota</taxon>
        <taxon>Metazoa</taxon>
        <taxon>Ecdysozoa</taxon>
        <taxon>Arthropoda</taxon>
        <taxon>Hexapoda</taxon>
        <taxon>Insecta</taxon>
        <taxon>Pterygota</taxon>
        <taxon>Neoptera</taxon>
        <taxon>Endopterygota</taxon>
        <taxon>Hymenoptera</taxon>
        <taxon>Apocrita</taxon>
        <taxon>Aculeata</taxon>
        <taxon>Apoidea</taxon>
        <taxon>Anthophila</taxon>
        <taxon>Apidae</taxon>
        <taxon>Melipona</taxon>
    </lineage>
</organism>